<sequence length="104" mass="11917">MNSNTNKEIDNNHNLLRYSYSVDETATRLDELHQTEQQHYEPSDIWSNFVEGSDLPILNEENVLLDSERSFDSDIPTIEIEFASDPSTIEMPQVGQEDSSSVPR</sequence>
<protein>
    <submittedName>
        <fullName evidence="1">4948_t:CDS:1</fullName>
    </submittedName>
</protein>
<gene>
    <name evidence="1" type="ORF">AGERDE_LOCUS9350</name>
</gene>
<dbReference type="OrthoDB" id="10452976at2759"/>
<keyword evidence="2" id="KW-1185">Reference proteome</keyword>
<dbReference type="EMBL" id="CAJVPL010002302">
    <property type="protein sequence ID" value="CAG8606133.1"/>
    <property type="molecule type" value="Genomic_DNA"/>
</dbReference>
<dbReference type="Proteomes" id="UP000789831">
    <property type="component" value="Unassembled WGS sequence"/>
</dbReference>
<dbReference type="AlphaFoldDB" id="A0A9N9GF91"/>
<evidence type="ECO:0000313" key="2">
    <source>
        <dbReference type="Proteomes" id="UP000789831"/>
    </source>
</evidence>
<proteinExistence type="predicted"/>
<organism evidence="1 2">
    <name type="scientific">Ambispora gerdemannii</name>
    <dbReference type="NCBI Taxonomy" id="144530"/>
    <lineage>
        <taxon>Eukaryota</taxon>
        <taxon>Fungi</taxon>
        <taxon>Fungi incertae sedis</taxon>
        <taxon>Mucoromycota</taxon>
        <taxon>Glomeromycotina</taxon>
        <taxon>Glomeromycetes</taxon>
        <taxon>Archaeosporales</taxon>
        <taxon>Ambisporaceae</taxon>
        <taxon>Ambispora</taxon>
    </lineage>
</organism>
<evidence type="ECO:0000313" key="1">
    <source>
        <dbReference type="EMBL" id="CAG8606133.1"/>
    </source>
</evidence>
<reference evidence="1" key="1">
    <citation type="submission" date="2021-06" db="EMBL/GenBank/DDBJ databases">
        <authorList>
            <person name="Kallberg Y."/>
            <person name="Tangrot J."/>
            <person name="Rosling A."/>
        </authorList>
    </citation>
    <scope>NUCLEOTIDE SEQUENCE</scope>
    <source>
        <strain evidence="1">MT106</strain>
    </source>
</reference>
<name>A0A9N9GF91_9GLOM</name>
<comment type="caution">
    <text evidence="1">The sequence shown here is derived from an EMBL/GenBank/DDBJ whole genome shotgun (WGS) entry which is preliminary data.</text>
</comment>
<accession>A0A9N9GF91</accession>